<gene>
    <name evidence="1" type="ORF">METZ01_LOCUS438397</name>
</gene>
<dbReference type="InterPro" id="IPR015424">
    <property type="entry name" value="PyrdxlP-dep_Trfase"/>
</dbReference>
<proteinExistence type="predicted"/>
<dbReference type="Gene3D" id="3.90.1150.10">
    <property type="entry name" value="Aspartate Aminotransferase, domain 1"/>
    <property type="match status" value="1"/>
</dbReference>
<dbReference type="Pfam" id="PF00202">
    <property type="entry name" value="Aminotran_3"/>
    <property type="match status" value="1"/>
</dbReference>
<reference evidence="1" key="1">
    <citation type="submission" date="2018-05" db="EMBL/GenBank/DDBJ databases">
        <authorList>
            <person name="Lanie J.A."/>
            <person name="Ng W.-L."/>
            <person name="Kazmierczak K.M."/>
            <person name="Andrzejewski T.M."/>
            <person name="Davidsen T.M."/>
            <person name="Wayne K.J."/>
            <person name="Tettelin H."/>
            <person name="Glass J.I."/>
            <person name="Rusch D."/>
            <person name="Podicherti R."/>
            <person name="Tsui H.-C.T."/>
            <person name="Winkler M.E."/>
        </authorList>
    </citation>
    <scope>NUCLEOTIDE SEQUENCE</scope>
</reference>
<organism evidence="1">
    <name type="scientific">marine metagenome</name>
    <dbReference type="NCBI Taxonomy" id="408172"/>
    <lineage>
        <taxon>unclassified sequences</taxon>
        <taxon>metagenomes</taxon>
        <taxon>ecological metagenomes</taxon>
    </lineage>
</organism>
<dbReference type="SUPFAM" id="SSF53383">
    <property type="entry name" value="PLP-dependent transferases"/>
    <property type="match status" value="1"/>
</dbReference>
<dbReference type="GO" id="GO:0008483">
    <property type="term" value="F:transaminase activity"/>
    <property type="evidence" value="ECO:0007669"/>
    <property type="project" value="InterPro"/>
</dbReference>
<protein>
    <submittedName>
        <fullName evidence="1">Uncharacterized protein</fullName>
    </submittedName>
</protein>
<dbReference type="InterPro" id="IPR005814">
    <property type="entry name" value="Aminotrans_3"/>
</dbReference>
<evidence type="ECO:0000313" key="1">
    <source>
        <dbReference type="EMBL" id="SVD85543.1"/>
    </source>
</evidence>
<dbReference type="AlphaFoldDB" id="A0A382YQP2"/>
<accession>A0A382YQP2</accession>
<sequence length="90" mass="9336">MTALSSPNLGQVRGRGLMIGVELIAQDGELLGVAETNAIKASLKEQGVLVGQMSHVLQAPESILFLSPPLVLTEAEAQRIVDAFAVALAA</sequence>
<dbReference type="EMBL" id="UINC01177747">
    <property type="protein sequence ID" value="SVD85543.1"/>
    <property type="molecule type" value="Genomic_DNA"/>
</dbReference>
<name>A0A382YQP2_9ZZZZ</name>
<dbReference type="InterPro" id="IPR015422">
    <property type="entry name" value="PyrdxlP-dep_Trfase_small"/>
</dbReference>
<dbReference type="GO" id="GO:0030170">
    <property type="term" value="F:pyridoxal phosphate binding"/>
    <property type="evidence" value="ECO:0007669"/>
    <property type="project" value="InterPro"/>
</dbReference>